<feature type="region of interest" description="Disordered" evidence="2">
    <location>
        <begin position="68"/>
        <end position="103"/>
    </location>
</feature>
<organism evidence="4 5">
    <name type="scientific">Fusarium circinatum</name>
    <name type="common">Pitch canker fungus</name>
    <name type="synonym">Gibberella circinata</name>
    <dbReference type="NCBI Taxonomy" id="48490"/>
    <lineage>
        <taxon>Eukaryota</taxon>
        <taxon>Fungi</taxon>
        <taxon>Dikarya</taxon>
        <taxon>Ascomycota</taxon>
        <taxon>Pezizomycotina</taxon>
        <taxon>Sordariomycetes</taxon>
        <taxon>Hypocreomycetidae</taxon>
        <taxon>Hypocreales</taxon>
        <taxon>Nectriaceae</taxon>
        <taxon>Fusarium</taxon>
        <taxon>Fusarium fujikuroi species complex</taxon>
    </lineage>
</organism>
<feature type="coiled-coil region" evidence="1">
    <location>
        <begin position="1722"/>
        <end position="1766"/>
    </location>
</feature>
<name>A0A8H5UJ53_FUSCI</name>
<proteinExistence type="predicted"/>
<feature type="compositionally biased region" description="Basic and acidic residues" evidence="2">
    <location>
        <begin position="264"/>
        <end position="290"/>
    </location>
</feature>
<feature type="region of interest" description="Disordered" evidence="2">
    <location>
        <begin position="964"/>
        <end position="1001"/>
    </location>
</feature>
<feature type="compositionally biased region" description="Basic and acidic residues" evidence="2">
    <location>
        <begin position="720"/>
        <end position="739"/>
    </location>
</feature>
<feature type="compositionally biased region" description="Basic and acidic residues" evidence="2">
    <location>
        <begin position="1916"/>
        <end position="1941"/>
    </location>
</feature>
<keyword evidence="5" id="KW-1185">Reference proteome</keyword>
<sequence>MASQSSYELPPEWGLMPPNPDPDLVLPGDAIGRDLDRIDMPSLNVPISRIIGSTPLAFRPDVEVPELSEIDSETDEQPGTPPDAGASASLAGWSSTIRSDSPPLQRATVIGGAVVRNLCLVIPDENMNGFADLPVQPIRASKGQPAQLVAKILDDENEKPPMPFLILPDERRGGSDIQSADSFAINRLATWSSSFSPGKPTSGPVSWALSTLKAGGESEEKKGEGGEKEKLGRSKMDEFVLSGDIDDFWGIKGLTAKLYKYKGPEKDAADVPEEPKDKEDKTEDKVEDPSVKMVPLSTESGTKASDEKDDKEENNEEDDKDEPAREKIKLDTESFTLKGQPLGTLFPSINDFNIKKLPIENLEITYSEEKKNFLFKPGLRLEVDVLFKDNLAWAGDALKKLFGPNDPPKSIHLSAHLSDTRDWSKRPKIESLILQGYFPPLALKAWDLLNFRTLGIEITATKAARNKPSEEEPKGDKPGDGKLKGEPDGDHETGSGDTETTKLSNFSATEENRDDGDAENEEEEDEEEDYDEKAKEKKSWFFGFAFFGTVLITKVPHANVPLDVNYRIARDFVAAEEEKKEEDNKEGDGDDKAAEDKGEEGGAKEKSVMAMDESPKDGDKKGRENDKKGKETGNNNEKPKHKRSWNLLIKPDKWENIYGIENVTMKDAELKASFEEGDFRSTVKLEMSAELKLGDGTSKVQGQISRDVNFLEAEISGQKLPEKELTKSDDEKKADEKKTAGGNEITFEEMKLKLSSEKSKEEKTTRKALELNGKVTFNEHSSAVGSLTFAREGVTIQGGISDVKIPDTEIMIKKAGLEIFFGLKSKKVEEKSDEKSGDDRKESKPENELEAPAKDQDGKVEEKSLVKSRDKPPTKTPSEEKEKENMTKKPKRGNRFGILGEVEINKVTITVGLYTEKKKDKEKREWLAFGAIENVRLREIWNAIPEGNFLNLELRNIALIASSHERKKKKKDDKKEDKDGDGKKEKTDGDREKSDEVKPKAIGNRVSDGEIWINSLDVFTVAEEEKPDENSKQREREEDKDKEEEGEEEEEEEKEPDNWDILGTVDAYNYPVVKGLQLCATIPSFPQLEELNGKKKLEGLTLILSITSKGKISATIDLPESFRLQLSDTAYLHSFGTTIAIKSPTGPELNIHATLTLTFKDSDPISVEGVIVGSFEGARGELKMSDDSEWVNPFGLNKNMVFSQLGFGTGFTYATVLVTGPDEIALRGQVDIGKFCAKLDMGLRVTTAEAVFRLEMNKLDAMEIVQLAGVLINNQAMQQMKGAEGKLVFKDLKLYVSSGAEFLGRYYDRGIEVQGKMWCFGKKGEFDGRFDESGVVIKARIDNFKVGGLEITSTQEGVDRATMDIQMTKDRQKLFIDGRIRYYSLEISVFLDLDIQKQYLKLDVKIKLTESLLLSLKADVVVKNHDSLEGAEMSFEAILETDILGAILQGITDGIDALHKLADKAIDDARCDLTTKLAQKKAALKTMKGELEKLEKECTAEALKKQEEIDKENELLRGLHDEFEKFAEAFREAKEAKDKNEKEIQRLENLRDEARRRLGEKKTEMMKKYEEDIEKEQAKRDAMEREKKRLIDSRDASWGDALRSYREADRSWQWWCRLEETRYAWKRTCESKLYWCAWYDKAYWTIKLTEATLGLEEAHARKAADAELRHAGKAIMDLPAFRSIEAAINEAARKIDQFGRAINGLLNRGLGAYLDEMLKDEREGLNRQIRLLETLMRKSEELEAAYKQAKKDLEKTEQRLSPEQEAARKKIAELQAEIKMLPARHEYMNKKKDYETMEIQVNDLIATLKDIQRVVKEVSQISKDVVNTLNKGIPRVTKIIVRASNRAFVEDKPLMFEIQAVWMDQQGTFRIDWAPNQGISVLYSQAAEKLATWGHEDEPPALPEPTPQPDPAPQDPKPEPKPKPEPEREPEPEPQDPDHKGEIHLIHRGANHDEDWPYWSTFDGQTWSKDYKVWSYGLHIADGFCLASFQKKLFIFHLNPRGKSQVFYESHVSGNEWTRGGITAIPNTATSPGMCAVTFRGKLYLFHHGVPQEKLRYNVFNGQTWAGDTDINIGDVKVGFTAIVFNDKIYLFYLPKYSVASQRFAYVTFDGARWEEVRTVGKQATSGVTAAVYQNKLYLIHRGYGMAYGRKLWYNVFDGKRWMKLSMKTTALLIPDCNHPEGDISSVVYEKLNVTEAFLDLTGSHVIRINGCRVATGVQKAISRDATAWTQLGLGDGLRPDVAPQPESSCYNKSKLSRMQILILGLPRTGTQSLADALEILGISPIYHMREVGKNNHADLWTALIYERFGTEGSSHPTDLPKILSNYKGVSDYPAAIFVDELLAAFPEAAVILTVRSEDSWAKSMKDTIVHYLDHRVIDESTPMAVMARTYSKFCWDDDFEKNGLDLFRRHNEQVRLAAKEREFLEYIVGDGWEPLCAFLKVPVPENIPFPRKDDWLEYKKQIHNRRRFCRGYSPIIWNMVNPSKAWLACLAFNLAVPISATYDRQGQRVGYNPLVTEWNGPDSNMTATMDLVDESFVSQFQERRHIDVTAWAGVVNAGGQVILASYAGIMIYQFIADVIKSKAEHNSCSMTIGTDGNGHVVEGYAYLATTSGHDCKTTAETKTILAAVKNCADWQHKHGSITGCCVLDHGGTWKGHLRLTSQPSKFPAHTVNCG</sequence>
<evidence type="ECO:0000256" key="2">
    <source>
        <dbReference type="SAM" id="MobiDB-lite"/>
    </source>
</evidence>
<feature type="region of interest" description="Disordered" evidence="2">
    <location>
        <begin position="576"/>
        <end position="645"/>
    </location>
</feature>
<feature type="region of interest" description="Disordered" evidence="2">
    <location>
        <begin position="463"/>
        <end position="534"/>
    </location>
</feature>
<feature type="compositionally biased region" description="Pro residues" evidence="2">
    <location>
        <begin position="1900"/>
        <end position="1915"/>
    </location>
</feature>
<gene>
    <name evidence="4" type="ORF">FCIRC_2485</name>
</gene>
<dbReference type="Pfam" id="PF20521">
    <property type="entry name" value="DUF6736"/>
    <property type="match status" value="1"/>
</dbReference>
<feature type="compositionally biased region" description="Basic and acidic residues" evidence="2">
    <location>
        <begin position="216"/>
        <end position="231"/>
    </location>
</feature>
<dbReference type="Gene3D" id="3.40.50.300">
    <property type="entry name" value="P-loop containing nucleotide triphosphate hydrolases"/>
    <property type="match status" value="1"/>
</dbReference>
<feature type="compositionally biased region" description="Acidic residues" evidence="2">
    <location>
        <begin position="512"/>
        <end position="531"/>
    </location>
</feature>
<dbReference type="InterPro" id="IPR027417">
    <property type="entry name" value="P-loop_NTPase"/>
</dbReference>
<dbReference type="InterPro" id="IPR015915">
    <property type="entry name" value="Kelch-typ_b-propeller"/>
</dbReference>
<dbReference type="EMBL" id="JAAQPE010000081">
    <property type="protein sequence ID" value="KAF5687097.1"/>
    <property type="molecule type" value="Genomic_DNA"/>
</dbReference>
<feature type="compositionally biased region" description="Basic and acidic residues" evidence="2">
    <location>
        <begin position="973"/>
        <end position="999"/>
    </location>
</feature>
<evidence type="ECO:0000259" key="3">
    <source>
        <dbReference type="Pfam" id="PF20521"/>
    </source>
</evidence>
<feature type="compositionally biased region" description="Acidic residues" evidence="2">
    <location>
        <begin position="307"/>
        <end position="321"/>
    </location>
</feature>
<feature type="region of interest" description="Disordered" evidence="2">
    <location>
        <begin position="828"/>
        <end position="894"/>
    </location>
</feature>
<accession>A0A8H5UJ53</accession>
<reference evidence="4 5" key="2">
    <citation type="submission" date="2020-05" db="EMBL/GenBank/DDBJ databases">
        <title>Identification and distribution of gene clusters putatively required for synthesis of sphingolipid metabolism inhibitors in phylogenetically diverse species of the filamentous fungus Fusarium.</title>
        <authorList>
            <person name="Kim H.-S."/>
            <person name="Busman M."/>
            <person name="Brown D.W."/>
            <person name="Divon H."/>
            <person name="Uhlig S."/>
            <person name="Proctor R.H."/>
        </authorList>
    </citation>
    <scope>NUCLEOTIDE SEQUENCE [LARGE SCALE GENOMIC DNA]</scope>
    <source>
        <strain evidence="4 5">NRRL 25331</strain>
    </source>
</reference>
<dbReference type="PANTHER" id="PTHR36978:SF4">
    <property type="entry name" value="P-LOOP CONTAINING NUCLEOSIDE TRIPHOSPHATE HYDROLASE PROTEIN"/>
    <property type="match status" value="1"/>
</dbReference>
<feature type="compositionally biased region" description="Basic and acidic residues" evidence="2">
    <location>
        <begin position="467"/>
        <end position="494"/>
    </location>
</feature>
<feature type="compositionally biased region" description="Basic and acidic residues" evidence="2">
    <location>
        <begin position="576"/>
        <end position="631"/>
    </location>
</feature>
<evidence type="ECO:0000313" key="4">
    <source>
        <dbReference type="EMBL" id="KAF5687097.1"/>
    </source>
</evidence>
<feature type="compositionally biased region" description="Acidic residues" evidence="2">
    <location>
        <begin position="1040"/>
        <end position="1055"/>
    </location>
</feature>
<dbReference type="Gene3D" id="2.120.10.80">
    <property type="entry name" value="Kelch-type beta propeller"/>
    <property type="match status" value="1"/>
</dbReference>
<feature type="region of interest" description="Disordered" evidence="2">
    <location>
        <begin position="716"/>
        <end position="743"/>
    </location>
</feature>
<keyword evidence="1" id="KW-0175">Coiled coil</keyword>
<feature type="region of interest" description="Disordered" evidence="2">
    <location>
        <begin position="1022"/>
        <end position="1057"/>
    </location>
</feature>
<comment type="caution">
    <text evidence="4">The sequence shown here is derived from an EMBL/GenBank/DDBJ whole genome shotgun (WGS) entry which is preliminary data.</text>
</comment>
<feature type="region of interest" description="Disordered" evidence="2">
    <location>
        <begin position="1895"/>
        <end position="1941"/>
    </location>
</feature>
<feature type="region of interest" description="Disordered" evidence="2">
    <location>
        <begin position="264"/>
        <end position="327"/>
    </location>
</feature>
<reference evidence="5" key="1">
    <citation type="journal article" date="2020" name="BMC Genomics">
        <title>Correction to: Identification and distribution of gene clusters required for synthesis of sphingolipid metabolism inhibitors in diverse species of the filamentous fungus Fusarium.</title>
        <authorList>
            <person name="Kim H.S."/>
            <person name="Lohmar J.M."/>
            <person name="Busman M."/>
            <person name="Brown D.W."/>
            <person name="Naumann T.A."/>
            <person name="Divon H.H."/>
            <person name="Lysoe E."/>
            <person name="Uhlig S."/>
            <person name="Proctor R.H."/>
        </authorList>
    </citation>
    <scope>NUCLEOTIDE SEQUENCE [LARGE SCALE GENOMIC DNA]</scope>
    <source>
        <strain evidence="5">NRRL 25331</strain>
    </source>
</reference>
<evidence type="ECO:0000313" key="5">
    <source>
        <dbReference type="Proteomes" id="UP000572754"/>
    </source>
</evidence>
<feature type="compositionally biased region" description="Polar residues" evidence="2">
    <location>
        <begin position="495"/>
        <end position="509"/>
    </location>
</feature>
<feature type="region of interest" description="Disordered" evidence="2">
    <location>
        <begin position="1"/>
        <end position="21"/>
    </location>
</feature>
<feature type="domain" description="Secreted protein CSS2 C-terminal" evidence="3">
    <location>
        <begin position="2540"/>
        <end position="2662"/>
    </location>
</feature>
<dbReference type="InterPro" id="IPR046624">
    <property type="entry name" value="CSS2_C"/>
</dbReference>
<feature type="coiled-coil region" evidence="1">
    <location>
        <begin position="1477"/>
        <end position="1593"/>
    </location>
</feature>
<dbReference type="SUPFAM" id="SSF89372">
    <property type="entry name" value="Fucose-specific lectin"/>
    <property type="match status" value="1"/>
</dbReference>
<dbReference type="Pfam" id="PF17784">
    <property type="entry name" value="Sulfotransfer_4"/>
    <property type="match status" value="1"/>
</dbReference>
<dbReference type="Proteomes" id="UP000572754">
    <property type="component" value="Unassembled WGS sequence"/>
</dbReference>
<evidence type="ECO:0000256" key="1">
    <source>
        <dbReference type="SAM" id="Coils"/>
    </source>
</evidence>
<feature type="compositionally biased region" description="Basic and acidic residues" evidence="2">
    <location>
        <begin position="828"/>
        <end position="887"/>
    </location>
</feature>
<dbReference type="PANTHER" id="PTHR36978">
    <property type="entry name" value="P-LOOP CONTAINING NUCLEOTIDE TRIPHOSPHATE HYDROLASE"/>
    <property type="match status" value="1"/>
</dbReference>
<protein>
    <recommendedName>
        <fullName evidence="3">Secreted protein CSS2 C-terminal domain-containing protein</fullName>
    </recommendedName>
</protein>
<dbReference type="SUPFAM" id="SSF52540">
    <property type="entry name" value="P-loop containing nucleoside triphosphate hydrolases"/>
    <property type="match status" value="1"/>
</dbReference>
<feature type="compositionally biased region" description="Low complexity" evidence="2">
    <location>
        <begin position="84"/>
        <end position="95"/>
    </location>
</feature>
<dbReference type="InterPro" id="IPR040632">
    <property type="entry name" value="Sulfotransfer_4"/>
</dbReference>
<feature type="region of interest" description="Disordered" evidence="2">
    <location>
        <begin position="212"/>
        <end position="231"/>
    </location>
</feature>
<feature type="compositionally biased region" description="Basic and acidic residues" evidence="2">
    <location>
        <begin position="1028"/>
        <end position="1039"/>
    </location>
</feature>